<organism evidence="3 4">
    <name type="scientific">Trichocladium antarcticum</name>
    <dbReference type="NCBI Taxonomy" id="1450529"/>
    <lineage>
        <taxon>Eukaryota</taxon>
        <taxon>Fungi</taxon>
        <taxon>Dikarya</taxon>
        <taxon>Ascomycota</taxon>
        <taxon>Pezizomycotina</taxon>
        <taxon>Sordariomycetes</taxon>
        <taxon>Sordariomycetidae</taxon>
        <taxon>Sordariales</taxon>
        <taxon>Chaetomiaceae</taxon>
        <taxon>Trichocladium</taxon>
    </lineage>
</organism>
<reference evidence="3" key="1">
    <citation type="journal article" date="2023" name="Mol. Phylogenet. Evol.">
        <title>Genome-scale phylogeny and comparative genomics of the fungal order Sordariales.</title>
        <authorList>
            <person name="Hensen N."/>
            <person name="Bonometti L."/>
            <person name="Westerberg I."/>
            <person name="Brannstrom I.O."/>
            <person name="Guillou S."/>
            <person name="Cros-Aarteil S."/>
            <person name="Calhoun S."/>
            <person name="Haridas S."/>
            <person name="Kuo A."/>
            <person name="Mondo S."/>
            <person name="Pangilinan J."/>
            <person name="Riley R."/>
            <person name="LaButti K."/>
            <person name="Andreopoulos B."/>
            <person name="Lipzen A."/>
            <person name="Chen C."/>
            <person name="Yan M."/>
            <person name="Daum C."/>
            <person name="Ng V."/>
            <person name="Clum A."/>
            <person name="Steindorff A."/>
            <person name="Ohm R.A."/>
            <person name="Martin F."/>
            <person name="Silar P."/>
            <person name="Natvig D.O."/>
            <person name="Lalanne C."/>
            <person name="Gautier V."/>
            <person name="Ament-Velasquez S.L."/>
            <person name="Kruys A."/>
            <person name="Hutchinson M.I."/>
            <person name="Powell A.J."/>
            <person name="Barry K."/>
            <person name="Miller A.N."/>
            <person name="Grigoriev I.V."/>
            <person name="Debuchy R."/>
            <person name="Gladieux P."/>
            <person name="Hiltunen Thoren M."/>
            <person name="Johannesson H."/>
        </authorList>
    </citation>
    <scope>NUCLEOTIDE SEQUENCE</scope>
    <source>
        <strain evidence="3">CBS 123565</strain>
    </source>
</reference>
<dbReference type="AlphaFoldDB" id="A0AAN6UHW4"/>
<evidence type="ECO:0000256" key="1">
    <source>
        <dbReference type="SAM" id="MobiDB-lite"/>
    </source>
</evidence>
<reference evidence="3" key="2">
    <citation type="submission" date="2023-05" db="EMBL/GenBank/DDBJ databases">
        <authorList>
            <consortium name="Lawrence Berkeley National Laboratory"/>
            <person name="Steindorff A."/>
            <person name="Hensen N."/>
            <person name="Bonometti L."/>
            <person name="Westerberg I."/>
            <person name="Brannstrom I.O."/>
            <person name="Guillou S."/>
            <person name="Cros-Aarteil S."/>
            <person name="Calhoun S."/>
            <person name="Haridas S."/>
            <person name="Kuo A."/>
            <person name="Mondo S."/>
            <person name="Pangilinan J."/>
            <person name="Riley R."/>
            <person name="Labutti K."/>
            <person name="Andreopoulos B."/>
            <person name="Lipzen A."/>
            <person name="Chen C."/>
            <person name="Yanf M."/>
            <person name="Daum C."/>
            <person name="Ng V."/>
            <person name="Clum A."/>
            <person name="Ohm R."/>
            <person name="Martin F."/>
            <person name="Silar P."/>
            <person name="Natvig D."/>
            <person name="Lalanne C."/>
            <person name="Gautier V."/>
            <person name="Ament-Velasquez S.L."/>
            <person name="Kruys A."/>
            <person name="Hutchinson M.I."/>
            <person name="Powell A.J."/>
            <person name="Barry K."/>
            <person name="Miller A.N."/>
            <person name="Grigoriev I.V."/>
            <person name="Debuchy R."/>
            <person name="Gladieux P."/>
            <person name="Thoren M.H."/>
            <person name="Johannesson H."/>
        </authorList>
    </citation>
    <scope>NUCLEOTIDE SEQUENCE</scope>
    <source>
        <strain evidence="3">CBS 123565</strain>
    </source>
</reference>
<protein>
    <submittedName>
        <fullName evidence="3">Uncharacterized protein</fullName>
    </submittedName>
</protein>
<accession>A0AAN6UHW4</accession>
<feature type="region of interest" description="Disordered" evidence="1">
    <location>
        <begin position="114"/>
        <end position="161"/>
    </location>
</feature>
<dbReference type="EMBL" id="MU853413">
    <property type="protein sequence ID" value="KAK4133138.1"/>
    <property type="molecule type" value="Genomic_DNA"/>
</dbReference>
<gene>
    <name evidence="3" type="ORF">BT67DRAFT_56829</name>
</gene>
<dbReference type="Proteomes" id="UP001304895">
    <property type="component" value="Unassembled WGS sequence"/>
</dbReference>
<proteinExistence type="predicted"/>
<feature type="chain" id="PRO_5043003265" evidence="2">
    <location>
        <begin position="17"/>
        <end position="190"/>
    </location>
</feature>
<evidence type="ECO:0000313" key="4">
    <source>
        <dbReference type="Proteomes" id="UP001304895"/>
    </source>
</evidence>
<feature type="signal peptide" evidence="2">
    <location>
        <begin position="1"/>
        <end position="16"/>
    </location>
</feature>
<evidence type="ECO:0000313" key="3">
    <source>
        <dbReference type="EMBL" id="KAK4133138.1"/>
    </source>
</evidence>
<feature type="compositionally biased region" description="Pro residues" evidence="1">
    <location>
        <begin position="118"/>
        <end position="133"/>
    </location>
</feature>
<keyword evidence="4" id="KW-1185">Reference proteome</keyword>
<keyword evidence="2" id="KW-0732">Signal</keyword>
<feature type="region of interest" description="Disordered" evidence="1">
    <location>
        <begin position="30"/>
        <end position="82"/>
    </location>
</feature>
<evidence type="ECO:0000256" key="2">
    <source>
        <dbReference type="SAM" id="SignalP"/>
    </source>
</evidence>
<comment type="caution">
    <text evidence="3">The sequence shown here is derived from an EMBL/GenBank/DDBJ whole genome shotgun (WGS) entry which is preliminary data.</text>
</comment>
<sequence length="190" mass="20575">MACGWGICSSLCRLNALCCLPAANPDGRPWRGYKNPSSPINLPRDARQHHHSICPAASRKPQAASRAPDFFPKEHTRPRPSKLSDLLYSGVQRAAAASAGHRGLSQTLPRQVCRVSPLHPPPLASSSPTPPPCSRRAGRTRRHAVQSGSEWAPTDTESCPRGRLDLARISTIIPSPPLSPIFHHGPHDHS</sequence>
<name>A0AAN6UHW4_9PEZI</name>